<dbReference type="EMBL" id="JN991020">
    <property type="protein sequence ID" value="AEX65846.1"/>
    <property type="molecule type" value="Genomic_DNA"/>
</dbReference>
<name>H2ELU4_9CAUD</name>
<protein>
    <submittedName>
        <fullName evidence="1">Uncharacterized protein</fullName>
    </submittedName>
</protein>
<keyword evidence="2" id="KW-1185">Reference proteome</keyword>
<dbReference type="GeneID" id="11605112"/>
<dbReference type="Proteomes" id="UP000007746">
    <property type="component" value="Segment"/>
</dbReference>
<sequence>MSRALKAGDLVRVSLPSARSAYARGLPFGAVVELEGEQVQYGELHGPLFRIKAQGNIPAYLLPVSGLKLAKQAMRKRESYANRRG</sequence>
<dbReference type="KEGG" id="vg:11605112"/>
<evidence type="ECO:0000313" key="1">
    <source>
        <dbReference type="EMBL" id="AEX65846.1"/>
    </source>
</evidence>
<gene>
    <name evidence="1" type="ORF">BF7_00040</name>
</gene>
<evidence type="ECO:0000313" key="2">
    <source>
        <dbReference type="Proteomes" id="UP000007746"/>
    </source>
</evidence>
<reference evidence="1 2" key="1">
    <citation type="journal article" date="2012" name="FEMS Microbiol. Lett.">
        <title>Isolation of new Pseudomonas tolaasii bacteriophages and genomic investigation of the lytic phage BF7.</title>
        <authorList>
            <person name="Sajben-Nagy E."/>
            <person name="Maroti G."/>
            <person name="Kredics L."/>
            <person name="Horvath B."/>
            <person name="Parducz A."/>
            <person name="Vagvolgyi C."/>
            <person name="Manczinger L."/>
        </authorList>
    </citation>
    <scope>NUCLEOTIDE SEQUENCE [LARGE SCALE GENOMIC DNA]</scope>
</reference>
<dbReference type="RefSeq" id="YP_005098164.1">
    <property type="nucleotide sequence ID" value="NC_016764.1"/>
</dbReference>
<accession>H2ELU4</accession>
<proteinExistence type="predicted"/>
<organism evidence="1 2">
    <name type="scientific">Pseudomonas phage Bf7</name>
    <dbReference type="NCBI Taxonomy" id="1100790"/>
    <lineage>
        <taxon>Viruses</taxon>
        <taxon>Duplodnaviria</taxon>
        <taxon>Heunggongvirae</taxon>
        <taxon>Uroviricota</taxon>
        <taxon>Caudoviricetes</taxon>
        <taxon>Autographivirales</taxon>
        <taxon>Autonotataviridae</taxon>
        <taxon>Bifseptvirus</taxon>
        <taxon>Bifseptvirus Bf7</taxon>
    </lineage>
</organism>